<evidence type="ECO:0000313" key="1">
    <source>
        <dbReference type="EMBL" id="SFZ77566.1"/>
    </source>
</evidence>
<dbReference type="EMBL" id="FPKR01000009">
    <property type="protein sequence ID" value="SFZ77566.1"/>
    <property type="molecule type" value="Genomic_DNA"/>
</dbReference>
<protein>
    <submittedName>
        <fullName evidence="1">Uncharacterized protein</fullName>
    </submittedName>
</protein>
<dbReference type="STRING" id="1121279.SAMN02745887_02494"/>
<dbReference type="OrthoDB" id="5182296at2"/>
<reference evidence="1 2" key="1">
    <citation type="submission" date="2016-11" db="EMBL/GenBank/DDBJ databases">
        <authorList>
            <person name="Jaros S."/>
            <person name="Januszkiewicz K."/>
            <person name="Wedrychowicz H."/>
        </authorList>
    </citation>
    <scope>NUCLEOTIDE SEQUENCE [LARGE SCALE GENOMIC DNA]</scope>
    <source>
        <strain evidence="1 2">DSM 18899</strain>
    </source>
</reference>
<accession>A0A1K2HLA2</accession>
<dbReference type="RefSeq" id="WP_072428997.1">
    <property type="nucleotide sequence ID" value="NZ_FPKR01000009.1"/>
</dbReference>
<dbReference type="Proteomes" id="UP000186513">
    <property type="component" value="Unassembled WGS sequence"/>
</dbReference>
<proteinExistence type="predicted"/>
<evidence type="ECO:0000313" key="2">
    <source>
        <dbReference type="Proteomes" id="UP000186513"/>
    </source>
</evidence>
<keyword evidence="2" id="KW-1185">Reference proteome</keyword>
<name>A0A1K2HLA2_9NEIS</name>
<sequence length="1137" mass="123847">MPNDKDTQALAAAAGVQDGVARIEQGTPLTRLHYFDGKFLRADALTLEQDYHRKLVQLSNLAGGWGVVHGLGISLAQGQLALSPGLAITPTGSTVLLNQGFSASLAELIAAAQPAPTHGQDDFADCDCSAGPGDEGSAGETYYEITVGPLQGLCGNEEVYGKLCEDACVTDTQRPYWREGLVLRLRPFSLPLPTSSSQPLAAIHERNRLASAYFKAEPWLRASLLSASGLSGPLWCNPASLYNWDEVPIGLLARQGDSIRFIDAWSARRERMDSQARGYWQGRMRMRPWNVFLAQILQFQCQLSGVFKPESGDFDPLDDDCRRLRELLLDTRRQLELARQHYAEGNQQILSMLGEESVKIDSALKKLKQSDKQLGHLAEQLGDGNEAGMALPKQRMLLGAGFVELPPAGYLPVQPGKQPVNEQLQRMFGEGVLLHFCAARPDFIPHEVEAAQHMERISLTRGLDNPNQKEEVEIFVPNGEVLAAQGQADGLYWFADIDLKFMDAFKVDKAASALNGELKEAAGAAPIYSKRMQSMASQAEAVDTQTGLSGLARSRCKDNGGAEFTLICQQKVLFSRSVAAPKGSTAGGADGQIEMCAGLPGFYLGLDIDSDPFARREGEIVGGDFEARLGMSLTLEQQERVFGYTLQGPARLRIESVFRAAADVDAVAGELSLFPQMLAFKQGEADPDDEPDQPITLAVLLFRQGDAGQGRVWIEIDLPAVQRLGLRGEANWGGQPRLAEVGLRRRLAAREQYQATHYASGYTAGQQRMLDEDGVFAPILTLREMAALPAAESPLRLDALNAIATLADYTANPAFLARAKARLFPNVQASGPLLVRASEPWVMFRRRRHSSCDSCCTAAPASTVEAFQTWHLQLEDLGQLAALSEAIDQNDVAALKGYKFKRVNILHYLDESQTPIELQQSVRADWKKAKPAPNVLLGRVWESAPRTGQGWQNHYRLRRLVGWLDGLLQPPQRDTIHALPRAPGPLDDSQFDGGMLLVTGGKIPTEPVVTLHRVILVQQEIYARVQAQLKAKDTKAWVELTTPISPKLLRELTVKFIDGQLPAAEAAALTTFAAAAVGMDDAVLVRDSALPAAQMQAEHEAIIKALDAAGGGGNFDLNLANFGQPRVATLFPVEGLN</sequence>
<dbReference type="AlphaFoldDB" id="A0A1K2HLA2"/>
<organism evidence="1 2">
    <name type="scientific">Chitinimonas taiwanensis DSM 18899</name>
    <dbReference type="NCBI Taxonomy" id="1121279"/>
    <lineage>
        <taxon>Bacteria</taxon>
        <taxon>Pseudomonadati</taxon>
        <taxon>Pseudomonadota</taxon>
        <taxon>Betaproteobacteria</taxon>
        <taxon>Neisseriales</taxon>
        <taxon>Chitinibacteraceae</taxon>
        <taxon>Chitinimonas</taxon>
    </lineage>
</organism>
<gene>
    <name evidence="1" type="ORF">SAMN02745887_02494</name>
</gene>